<dbReference type="STRING" id="1287681.M7SVA9"/>
<dbReference type="HOGENOM" id="CLU_011082_1_0_1"/>
<feature type="transmembrane region" description="Helical" evidence="1">
    <location>
        <begin position="549"/>
        <end position="573"/>
    </location>
</feature>
<evidence type="ECO:0000313" key="2">
    <source>
        <dbReference type="EMBL" id="EMR68202.1"/>
    </source>
</evidence>
<gene>
    <name evidence="2" type="ORF">UCREL1_4779</name>
</gene>
<keyword evidence="1" id="KW-0472">Membrane</keyword>
<dbReference type="OMA" id="HYESSIH"/>
<sequence>MEVIRIMYSGTISSDSWGDSDQPNRSSGSWKVVAKWIPGSIVVAILLFFPSNLAGETRNYGKYDPVLYREWRYAKIARNAFEGEASATTQNEEIKPLMRDEEEAIDMPAYPPTRSYESLETSSTVTSWPAAKSPGHTVMKRELGPKFLCFVFQEANGDLTYRVMSVPEYIDNSTAKTDPDYVFVSYTRKQFCVATDEELDGWDLSEERRYSYKAQAPIDRANLIQYGIRAAQKAGVPAFWLDFECLQPEMEMGKMAQTIPDVYRICDIVRTASSLVIVRGPSIDNKREPPSPSNKAAWLRLWGERLWTVPEALLCPSDVIDIYTAGEHGDPEPVLKRRLATRAWVDADNMRQLIDHYEASIHLTPLELVSIALEGLQWRKTDMFTPGDASYALMGLLRRRPEVNTKDSDFEAFARLSIANDSDMLLERLLCMQPARHGAPWHEIKDAWDARLWDIEPHCQIAGIVDNRTVTLDGAYGATIRWHSLKPVAFFKRSTVWRTISILIIRAIPAYLIMGIALLAAGVAFQQISSSGGYFDSYYSKRSSSSGNPFVVAGAIITAFAGLMMMGAPAWLFNLYRGKFWSTQAWFFGMSGIPDLGYVEQCLFGMNCGRLQWSAAGSLVSRHEARYGERRGLPPQAVGSGSLKVYTIIDTFTLTATAFYAEKPPSVVLTFCKETVLRMKTLVLERMSRVDRFRFCLSKDGRETN</sequence>
<proteinExistence type="predicted"/>
<dbReference type="EMBL" id="KB706289">
    <property type="protein sequence ID" value="EMR68202.1"/>
    <property type="molecule type" value="Genomic_DNA"/>
</dbReference>
<evidence type="ECO:0000313" key="3">
    <source>
        <dbReference type="Proteomes" id="UP000012174"/>
    </source>
</evidence>
<accession>M7SVA9</accession>
<feature type="transmembrane region" description="Helical" evidence="1">
    <location>
        <begin position="503"/>
        <end position="529"/>
    </location>
</feature>
<dbReference type="eggNOG" id="ENOG502SKF8">
    <property type="taxonomic scope" value="Eukaryota"/>
</dbReference>
<organism evidence="2 3">
    <name type="scientific">Eutypa lata (strain UCR-EL1)</name>
    <name type="common">Grapevine dieback disease fungus</name>
    <name type="synonym">Eutypa armeniacae</name>
    <dbReference type="NCBI Taxonomy" id="1287681"/>
    <lineage>
        <taxon>Eukaryota</taxon>
        <taxon>Fungi</taxon>
        <taxon>Dikarya</taxon>
        <taxon>Ascomycota</taxon>
        <taxon>Pezizomycotina</taxon>
        <taxon>Sordariomycetes</taxon>
        <taxon>Xylariomycetidae</taxon>
        <taxon>Xylariales</taxon>
        <taxon>Diatrypaceae</taxon>
        <taxon>Eutypa</taxon>
    </lineage>
</organism>
<dbReference type="AlphaFoldDB" id="M7SVA9"/>
<feature type="transmembrane region" description="Helical" evidence="1">
    <location>
        <begin position="36"/>
        <end position="55"/>
    </location>
</feature>
<keyword evidence="1" id="KW-1133">Transmembrane helix</keyword>
<protein>
    <submittedName>
        <fullName evidence="2">Putative 3-hydroxyisobutyrate dehydrogenase protein</fullName>
    </submittedName>
</protein>
<keyword evidence="1" id="KW-0812">Transmembrane</keyword>
<dbReference type="Proteomes" id="UP000012174">
    <property type="component" value="Unassembled WGS sequence"/>
</dbReference>
<evidence type="ECO:0000256" key="1">
    <source>
        <dbReference type="SAM" id="Phobius"/>
    </source>
</evidence>
<reference evidence="3" key="1">
    <citation type="journal article" date="2013" name="Genome Announc.">
        <title>Draft genome sequence of the grapevine dieback fungus Eutypa lata UCR-EL1.</title>
        <authorList>
            <person name="Blanco-Ulate B."/>
            <person name="Rolshausen P.E."/>
            <person name="Cantu D."/>
        </authorList>
    </citation>
    <scope>NUCLEOTIDE SEQUENCE [LARGE SCALE GENOMIC DNA]</scope>
    <source>
        <strain evidence="3">UCR-EL1</strain>
    </source>
</reference>
<dbReference type="KEGG" id="ela:UCREL1_4779"/>
<keyword evidence="3" id="KW-1185">Reference proteome</keyword>
<dbReference type="OrthoDB" id="2624308at2759"/>
<name>M7SVA9_EUTLA</name>